<evidence type="ECO:0000313" key="2">
    <source>
        <dbReference type="EMBL" id="SKB08673.1"/>
    </source>
</evidence>
<evidence type="ECO:0000313" key="3">
    <source>
        <dbReference type="Proteomes" id="UP000190774"/>
    </source>
</evidence>
<feature type="compositionally biased region" description="Low complexity" evidence="1">
    <location>
        <begin position="23"/>
        <end position="40"/>
    </location>
</feature>
<feature type="region of interest" description="Disordered" evidence="1">
    <location>
        <begin position="1"/>
        <end position="64"/>
    </location>
</feature>
<reference evidence="3" key="1">
    <citation type="submission" date="2017-02" db="EMBL/GenBank/DDBJ databases">
        <authorList>
            <person name="Varghese N."/>
            <person name="Submissions S."/>
        </authorList>
    </citation>
    <scope>NUCLEOTIDE SEQUENCE [LARGE SCALE GENOMIC DNA]</scope>
    <source>
        <strain evidence="3">ATCC 700200</strain>
    </source>
</reference>
<dbReference type="STRING" id="48467.SAMN02745166_04989"/>
<dbReference type="OrthoDB" id="185112at2"/>
<proteinExistence type="predicted"/>
<dbReference type="Proteomes" id="UP000190774">
    <property type="component" value="Unassembled WGS sequence"/>
</dbReference>
<accession>A0A1T4Z467</accession>
<gene>
    <name evidence="2" type="ORF">SAMN02745166_04989</name>
</gene>
<dbReference type="RefSeq" id="WP_078816099.1">
    <property type="nucleotide sequence ID" value="NZ_FUYE01000029.1"/>
</dbReference>
<protein>
    <submittedName>
        <fullName evidence="2">Uncharacterized protein</fullName>
    </submittedName>
</protein>
<dbReference type="EMBL" id="FUYE01000029">
    <property type="protein sequence ID" value="SKB08673.1"/>
    <property type="molecule type" value="Genomic_DNA"/>
</dbReference>
<organism evidence="2 3">
    <name type="scientific">Prosthecobacter debontii</name>
    <dbReference type="NCBI Taxonomy" id="48467"/>
    <lineage>
        <taxon>Bacteria</taxon>
        <taxon>Pseudomonadati</taxon>
        <taxon>Verrucomicrobiota</taxon>
        <taxon>Verrucomicrobiia</taxon>
        <taxon>Verrucomicrobiales</taxon>
        <taxon>Verrucomicrobiaceae</taxon>
        <taxon>Prosthecobacter</taxon>
    </lineage>
</organism>
<name>A0A1T4Z467_9BACT</name>
<feature type="compositionally biased region" description="Low complexity" evidence="1">
    <location>
        <begin position="47"/>
        <end position="57"/>
    </location>
</feature>
<dbReference type="AlphaFoldDB" id="A0A1T4Z467"/>
<evidence type="ECO:0000256" key="1">
    <source>
        <dbReference type="SAM" id="MobiDB-lite"/>
    </source>
</evidence>
<keyword evidence="3" id="KW-1185">Reference proteome</keyword>
<sequence length="313" mass="33499">MKRRFAFLFSPEGESAGGGGDGAAASTLLSSESQPQQPSPGAGGGADAAWSWASEDGTLSPGWQDKLGDELKGNSSLATIQSLPDLAKAYVATKGLVGKKLEMPSAGARPEDIANWRKITGAPETSEGYRGDAKHLRPEGLPEELWNADAEKKFLDIAHKHHLPPAAVKEILGFYGSSLLDTMQASKVDEAEMLKAEGLKLQQTWGKDYQANITVAAQMAKMVGLDPMTDPIFTNARAVEAFAKMAKLVSEDKLVTGEPPSLSTSARARAHDIVDPKSTSVISREYRGEFGPERQSAAQQQYHHLLKSLEATP</sequence>